<gene>
    <name evidence="2" type="ORF">JTE88_07285</name>
</gene>
<proteinExistence type="predicted"/>
<feature type="transmembrane region" description="Helical" evidence="1">
    <location>
        <begin position="84"/>
        <end position="105"/>
    </location>
</feature>
<dbReference type="RefSeq" id="WP_204423961.1">
    <property type="nucleotide sequence ID" value="NZ_CP070228.1"/>
</dbReference>
<sequence>MIRVLAGIVLGALSAVMSLVAYSGPLDQPWIGLALATGIVASGAWLTVRLAGMLGWVCYALVGCVATVWLLYFPPANIALYTDYAWADDVWLLLCSVALWLPVLIDRFFGRTDRAGGSGATVVNETRNEE</sequence>
<evidence type="ECO:0000313" key="2">
    <source>
        <dbReference type="EMBL" id="QRV01878.1"/>
    </source>
</evidence>
<dbReference type="Proteomes" id="UP000602653">
    <property type="component" value="Chromosome"/>
</dbReference>
<keyword evidence="1" id="KW-0472">Membrane</keyword>
<keyword evidence="3" id="KW-1185">Reference proteome</keyword>
<evidence type="ECO:0000313" key="3">
    <source>
        <dbReference type="Proteomes" id="UP000602653"/>
    </source>
</evidence>
<protein>
    <recommendedName>
        <fullName evidence="4">N-acetyl-1-D-myo-inositol-2-amino-2-deoxy-alpha-D-glucopyranoside deacetylase</fullName>
    </recommendedName>
</protein>
<keyword evidence="1" id="KW-0812">Transmembrane</keyword>
<reference evidence="2 3" key="1">
    <citation type="submission" date="2021-02" db="EMBL/GenBank/DDBJ databases">
        <title>Complete Genome Sequence of Arcanobacterium phocisimile strain DSM 26142T from a harbour seal.</title>
        <authorList>
            <person name="Borowiak M."/>
            <person name="Alssahen M."/>
            <person name="Malorny B."/>
            <person name="Laemmler C."/>
            <person name="Siebert U."/>
            <person name="Ploetz M."/>
            <person name="Abdulmawjood A."/>
        </authorList>
    </citation>
    <scope>NUCLEOTIDE SEQUENCE [LARGE SCALE GENOMIC DNA]</scope>
    <source>
        <strain evidence="2 3">DSM 26142</strain>
    </source>
</reference>
<feature type="transmembrane region" description="Helical" evidence="1">
    <location>
        <begin position="28"/>
        <end position="46"/>
    </location>
</feature>
<accession>A0ABX7IFH2</accession>
<organism evidence="2 3">
    <name type="scientific">Arcanobacterium phocisimile</name>
    <dbReference type="NCBI Taxonomy" id="1302235"/>
    <lineage>
        <taxon>Bacteria</taxon>
        <taxon>Bacillati</taxon>
        <taxon>Actinomycetota</taxon>
        <taxon>Actinomycetes</taxon>
        <taxon>Actinomycetales</taxon>
        <taxon>Actinomycetaceae</taxon>
        <taxon>Arcanobacterium</taxon>
    </lineage>
</organism>
<evidence type="ECO:0008006" key="4">
    <source>
        <dbReference type="Google" id="ProtNLM"/>
    </source>
</evidence>
<dbReference type="EMBL" id="CP070228">
    <property type="protein sequence ID" value="QRV01878.1"/>
    <property type="molecule type" value="Genomic_DNA"/>
</dbReference>
<keyword evidence="1" id="KW-1133">Transmembrane helix</keyword>
<evidence type="ECO:0000256" key="1">
    <source>
        <dbReference type="SAM" id="Phobius"/>
    </source>
</evidence>
<name>A0ABX7IFH2_9ACTO</name>
<feature type="transmembrane region" description="Helical" evidence="1">
    <location>
        <begin position="53"/>
        <end position="72"/>
    </location>
</feature>